<comment type="catalytic activity">
    <reaction evidence="6 7 8">
        <text>alpha-D-glucose 6-phosphate = beta-D-fructose 6-phosphate</text>
        <dbReference type="Rhea" id="RHEA:11816"/>
        <dbReference type="ChEBI" id="CHEBI:57634"/>
        <dbReference type="ChEBI" id="CHEBI:58225"/>
        <dbReference type="EC" id="5.3.1.9"/>
    </reaction>
</comment>
<dbReference type="AlphaFoldDB" id="A0AAW7XID2"/>
<dbReference type="CDD" id="cd05015">
    <property type="entry name" value="SIS_PGI_1"/>
    <property type="match status" value="1"/>
</dbReference>
<dbReference type="InterPro" id="IPR023096">
    <property type="entry name" value="G6P_Isomerase_C"/>
</dbReference>
<dbReference type="PROSITE" id="PS51463">
    <property type="entry name" value="P_GLUCOSE_ISOMERASE_3"/>
    <property type="match status" value="1"/>
</dbReference>
<dbReference type="NCBIfam" id="NF001211">
    <property type="entry name" value="PRK00179.1"/>
    <property type="match status" value="1"/>
</dbReference>
<keyword evidence="4 7" id="KW-0324">Glycolysis</keyword>
<keyword evidence="3 7" id="KW-0312">Gluconeogenesis</keyword>
<dbReference type="PANTHER" id="PTHR11469:SF1">
    <property type="entry name" value="GLUCOSE-6-PHOSPHATE ISOMERASE"/>
    <property type="match status" value="1"/>
</dbReference>
<dbReference type="CDD" id="cd05016">
    <property type="entry name" value="SIS_PGI_2"/>
    <property type="match status" value="1"/>
</dbReference>
<dbReference type="EMBL" id="JAUOPG010000004">
    <property type="protein sequence ID" value="MDO6453387.1"/>
    <property type="molecule type" value="Genomic_DNA"/>
</dbReference>
<dbReference type="GO" id="GO:0006094">
    <property type="term" value="P:gluconeogenesis"/>
    <property type="evidence" value="ECO:0007669"/>
    <property type="project" value="UniProtKB-UniRule"/>
</dbReference>
<comment type="function">
    <text evidence="7">Catalyzes the reversible isomerization of glucose-6-phosphate to fructose-6-phosphate.</text>
</comment>
<comment type="subcellular location">
    <subcellularLocation>
        <location evidence="7">Cytoplasm</location>
    </subcellularLocation>
</comment>
<evidence type="ECO:0000256" key="7">
    <source>
        <dbReference type="HAMAP-Rule" id="MF_00473"/>
    </source>
</evidence>
<dbReference type="InterPro" id="IPR001672">
    <property type="entry name" value="G6P_Isomerase"/>
</dbReference>
<comment type="caution">
    <text evidence="9">The sequence shown here is derived from an EMBL/GenBank/DDBJ whole genome shotgun (WGS) entry which is preliminary data.</text>
</comment>
<evidence type="ECO:0000256" key="1">
    <source>
        <dbReference type="ARBA" id="ARBA00004926"/>
    </source>
</evidence>
<keyword evidence="12" id="KW-1185">Reference proteome</keyword>
<evidence type="ECO:0000313" key="12">
    <source>
        <dbReference type="Proteomes" id="UP001177341"/>
    </source>
</evidence>
<name>A0AAW7XID2_9GAMM</name>
<dbReference type="Proteomes" id="UP001169862">
    <property type="component" value="Unassembled WGS sequence"/>
</dbReference>
<dbReference type="EMBL" id="JAUYVO010000004">
    <property type="protein sequence ID" value="MDP2522472.1"/>
    <property type="molecule type" value="Genomic_DNA"/>
</dbReference>
<dbReference type="GO" id="GO:0004347">
    <property type="term" value="F:glucose-6-phosphate isomerase activity"/>
    <property type="evidence" value="ECO:0007669"/>
    <property type="project" value="UniProtKB-UniRule"/>
</dbReference>
<organism evidence="9 11">
    <name type="scientific">Neptunomonas phycophila</name>
    <dbReference type="NCBI Taxonomy" id="1572645"/>
    <lineage>
        <taxon>Bacteria</taxon>
        <taxon>Pseudomonadati</taxon>
        <taxon>Pseudomonadota</taxon>
        <taxon>Gammaproteobacteria</taxon>
        <taxon>Oceanospirillales</taxon>
        <taxon>Oceanospirillaceae</taxon>
        <taxon>Neptunomonas</taxon>
    </lineage>
</organism>
<dbReference type="PRINTS" id="PR00662">
    <property type="entry name" value="G6PISOMERASE"/>
</dbReference>
<dbReference type="FunFam" id="3.40.50.10490:FF:000004">
    <property type="entry name" value="Glucose-6-phosphate isomerase"/>
    <property type="match status" value="1"/>
</dbReference>
<protein>
    <recommendedName>
        <fullName evidence="7">Glucose-6-phosphate isomerase</fullName>
        <shortName evidence="7">GPI</shortName>
        <ecNumber evidence="7">5.3.1.9</ecNumber>
    </recommendedName>
    <alternativeName>
        <fullName evidence="7">Phosphoglucose isomerase</fullName>
        <shortName evidence="7">PGI</shortName>
    </alternativeName>
    <alternativeName>
        <fullName evidence="7">Phosphohexose isomerase</fullName>
        <shortName evidence="7">PHI</shortName>
    </alternativeName>
</protein>
<dbReference type="InterPro" id="IPR046348">
    <property type="entry name" value="SIS_dom_sf"/>
</dbReference>
<dbReference type="EC" id="5.3.1.9" evidence="7"/>
<comment type="pathway">
    <text evidence="1 7 8">Carbohydrate degradation; glycolysis; D-glyceraldehyde 3-phosphate and glycerone phosphate from D-glucose: step 2/4.</text>
</comment>
<dbReference type="Gene3D" id="3.40.50.10490">
    <property type="entry name" value="Glucose-6-phosphate isomerase like protein, domain 1"/>
    <property type="match status" value="2"/>
</dbReference>
<evidence type="ECO:0000256" key="5">
    <source>
        <dbReference type="ARBA" id="ARBA00023235"/>
    </source>
</evidence>
<evidence type="ECO:0000313" key="9">
    <source>
        <dbReference type="EMBL" id="MDO6453387.1"/>
    </source>
</evidence>
<dbReference type="GO" id="GO:0048029">
    <property type="term" value="F:monosaccharide binding"/>
    <property type="evidence" value="ECO:0007669"/>
    <property type="project" value="TreeGrafter"/>
</dbReference>
<sequence length="559" mass="62681">MPTTSNTPNSMLPAWQSLLGRRQKAKDTPLRALFEQDPERFQKYSLKVQNILLDYSKNPIDDDTLADLIKLAHEVGLEDWRDRMFRGDKINPTENRAVLHTALRNRSNTPVIVDGVNVMESVNNELKRMRQFVNAVRKGHWRGHSGKKITDVVNIGVGGSDLGPRMVTQALKPQADDRISVHFISNVDGVEIAETLRSLNPERVLFVVASKTFTTSETMTNAETARNWLMASAFDHEAVAKHFVAVSSNQKAVKAFGIDGKNIFNMWDWVGGRFSLWSAIGLPIALKIGFKGFEEMLTGAHEMDLHFRDQPFEKNAPVLLALTTLWNSTFLGCQTQAILPYDWPLQRFAAYLQQAEMESNGKSVDREGNQVPYATGSIIWGQLGIDGQHAFYQYLHQGNTIVPADFIGSVASSTPVLGHHDKLMSNFFAQTEALMNGITAEEVRADLEAQGLPEEQIKKLIPHKVHPGNRPTNTILLDELDPHSLGALIALYEHKLFVLGIIWDICSFDQWGVELGKTLAKGILPELQNSKVSEHHDGSTRNLIHYYIDQRKAMLNESE</sequence>
<dbReference type="Proteomes" id="UP001177341">
    <property type="component" value="Unassembled WGS sequence"/>
</dbReference>
<dbReference type="Pfam" id="PF00342">
    <property type="entry name" value="PGI"/>
    <property type="match status" value="1"/>
</dbReference>
<feature type="active site" evidence="7">
    <location>
        <position position="389"/>
    </location>
</feature>
<dbReference type="SUPFAM" id="SSF53697">
    <property type="entry name" value="SIS domain"/>
    <property type="match status" value="1"/>
</dbReference>
<dbReference type="GO" id="GO:0005829">
    <property type="term" value="C:cytosol"/>
    <property type="evidence" value="ECO:0007669"/>
    <property type="project" value="TreeGrafter"/>
</dbReference>
<keyword evidence="5 7" id="KW-0413">Isomerase</keyword>
<accession>A0AAW7XID2</accession>
<dbReference type="GO" id="GO:0051156">
    <property type="term" value="P:glucose 6-phosphate metabolic process"/>
    <property type="evidence" value="ECO:0007669"/>
    <property type="project" value="TreeGrafter"/>
</dbReference>
<dbReference type="PROSITE" id="PS00765">
    <property type="entry name" value="P_GLUCOSE_ISOMERASE_1"/>
    <property type="match status" value="1"/>
</dbReference>
<keyword evidence="7" id="KW-0963">Cytoplasm</keyword>
<reference evidence="9" key="1">
    <citation type="submission" date="2023-07" db="EMBL/GenBank/DDBJ databases">
        <title>Genome content predicts the carbon catabolic preferences of heterotrophic bacteria.</title>
        <authorList>
            <person name="Gralka M."/>
        </authorList>
    </citation>
    <scope>NUCLEOTIDE SEQUENCE</scope>
    <source>
        <strain evidence="10">5G01</strain>
        <strain evidence="9">I2M16</strain>
    </source>
</reference>
<gene>
    <name evidence="7 9" type="primary">pgi</name>
    <name evidence="9" type="ORF">Q4490_07400</name>
    <name evidence="10" type="ORF">Q8W30_07780</name>
</gene>
<dbReference type="PROSITE" id="PS00174">
    <property type="entry name" value="P_GLUCOSE_ISOMERASE_2"/>
    <property type="match status" value="1"/>
</dbReference>
<comment type="similarity">
    <text evidence="2 7 8">Belongs to the GPI family.</text>
</comment>
<feature type="active site" description="Proton donor" evidence="7">
    <location>
        <position position="358"/>
    </location>
</feature>
<feature type="active site" evidence="7">
    <location>
        <position position="517"/>
    </location>
</feature>
<evidence type="ECO:0000313" key="10">
    <source>
        <dbReference type="EMBL" id="MDP2522472.1"/>
    </source>
</evidence>
<dbReference type="HAMAP" id="MF_00473">
    <property type="entry name" value="G6P_isomerase"/>
    <property type="match status" value="1"/>
</dbReference>
<dbReference type="InterPro" id="IPR018189">
    <property type="entry name" value="Phosphoglucose_isomerase_CS"/>
</dbReference>
<dbReference type="GO" id="GO:0097367">
    <property type="term" value="F:carbohydrate derivative binding"/>
    <property type="evidence" value="ECO:0007669"/>
    <property type="project" value="InterPro"/>
</dbReference>
<dbReference type="InterPro" id="IPR035476">
    <property type="entry name" value="SIS_PGI_1"/>
</dbReference>
<dbReference type="InterPro" id="IPR035482">
    <property type="entry name" value="SIS_PGI_2"/>
</dbReference>
<evidence type="ECO:0000256" key="6">
    <source>
        <dbReference type="ARBA" id="ARBA00029321"/>
    </source>
</evidence>
<evidence type="ECO:0000256" key="2">
    <source>
        <dbReference type="ARBA" id="ARBA00006604"/>
    </source>
</evidence>
<evidence type="ECO:0000256" key="4">
    <source>
        <dbReference type="ARBA" id="ARBA00023152"/>
    </source>
</evidence>
<comment type="pathway">
    <text evidence="7">Carbohydrate biosynthesis; gluconeogenesis.</text>
</comment>
<proteinExistence type="inferred from homology"/>
<evidence type="ECO:0000256" key="8">
    <source>
        <dbReference type="RuleBase" id="RU000612"/>
    </source>
</evidence>
<dbReference type="Gene3D" id="1.10.1390.10">
    <property type="match status" value="1"/>
</dbReference>
<dbReference type="GO" id="GO:0006096">
    <property type="term" value="P:glycolytic process"/>
    <property type="evidence" value="ECO:0007669"/>
    <property type="project" value="UniProtKB-UniRule"/>
</dbReference>
<dbReference type="RefSeq" id="WP_075173290.1">
    <property type="nucleotide sequence ID" value="NZ_CAXHZV010000011.1"/>
</dbReference>
<evidence type="ECO:0000256" key="3">
    <source>
        <dbReference type="ARBA" id="ARBA00022432"/>
    </source>
</evidence>
<evidence type="ECO:0000313" key="11">
    <source>
        <dbReference type="Proteomes" id="UP001169862"/>
    </source>
</evidence>
<dbReference type="PANTHER" id="PTHR11469">
    <property type="entry name" value="GLUCOSE-6-PHOSPHATE ISOMERASE"/>
    <property type="match status" value="1"/>
</dbReference>